<comment type="caution">
    <text evidence="1">The sequence shown here is derived from an EMBL/GenBank/DDBJ whole genome shotgun (WGS) entry which is preliminary data.</text>
</comment>
<dbReference type="RefSeq" id="WP_155045984.1">
    <property type="nucleotide sequence ID" value="NZ_WMIH01000027.1"/>
</dbReference>
<accession>A0A6L6J324</accession>
<protein>
    <submittedName>
        <fullName evidence="1">Uncharacterized protein</fullName>
    </submittedName>
</protein>
<dbReference type="AlphaFoldDB" id="A0A6L6J324"/>
<proteinExistence type="predicted"/>
<dbReference type="Proteomes" id="UP000478740">
    <property type="component" value="Unassembled WGS sequence"/>
</dbReference>
<reference evidence="1 2" key="1">
    <citation type="submission" date="2019-11" db="EMBL/GenBank/DDBJ databases">
        <authorList>
            <person name="Dong K."/>
        </authorList>
    </citation>
    <scope>NUCLEOTIDE SEQUENCE [LARGE SCALE GENOMIC DNA]</scope>
    <source>
        <strain evidence="1 2">DK608</strain>
    </source>
</reference>
<gene>
    <name evidence="1" type="ORF">GL284_18530</name>
</gene>
<dbReference type="EMBL" id="WMII01000026">
    <property type="protein sequence ID" value="MTH66258.1"/>
    <property type="molecule type" value="Genomic_DNA"/>
</dbReference>
<name>A0A6L6J324_9RHOB</name>
<sequence length="120" mass="12476">MSPQIQQHPQISPRPMRVWLAMLLVLLIVALPGPQAGAQPLGTWLDAPAKALTSLTGRELIARKDAVAARPVAATDDTPGLTPPARGPGIALVVVEPAAGDARFHPLAPRARAPPPDLTA</sequence>
<keyword evidence="2" id="KW-1185">Reference proteome</keyword>
<organism evidence="1 2">
    <name type="scientific">Paracoccus shanxieyensis</name>
    <dbReference type="NCBI Taxonomy" id="2675752"/>
    <lineage>
        <taxon>Bacteria</taxon>
        <taxon>Pseudomonadati</taxon>
        <taxon>Pseudomonadota</taxon>
        <taxon>Alphaproteobacteria</taxon>
        <taxon>Rhodobacterales</taxon>
        <taxon>Paracoccaceae</taxon>
        <taxon>Paracoccus</taxon>
    </lineage>
</organism>
<evidence type="ECO:0000313" key="2">
    <source>
        <dbReference type="Proteomes" id="UP000478740"/>
    </source>
</evidence>
<evidence type="ECO:0000313" key="1">
    <source>
        <dbReference type="EMBL" id="MTH66258.1"/>
    </source>
</evidence>